<dbReference type="GO" id="GO:0008239">
    <property type="term" value="F:dipeptidyl-peptidase activity"/>
    <property type="evidence" value="ECO:0007669"/>
    <property type="project" value="TreeGrafter"/>
</dbReference>
<reference evidence="19" key="1">
    <citation type="submission" date="2020-08" db="EMBL/GenBank/DDBJ databases">
        <title>Genome sequencing and assembly of the red palm weevil Rhynchophorus ferrugineus.</title>
        <authorList>
            <person name="Dias G.B."/>
            <person name="Bergman C.M."/>
            <person name="Manee M."/>
        </authorList>
    </citation>
    <scope>NUCLEOTIDE SEQUENCE</scope>
    <source>
        <strain evidence="19">AA-2017</strain>
        <tissue evidence="19">Whole larva</tissue>
    </source>
</reference>
<comment type="subunit">
    <text evidence="3">Homodimer.</text>
</comment>
<evidence type="ECO:0000256" key="17">
    <source>
        <dbReference type="ARBA" id="ARBA00076608"/>
    </source>
</evidence>
<keyword evidence="5" id="KW-0645">Protease</keyword>
<organism evidence="19 20">
    <name type="scientific">Rhynchophorus ferrugineus</name>
    <name type="common">Red palm weevil</name>
    <name type="synonym">Curculio ferrugineus</name>
    <dbReference type="NCBI Taxonomy" id="354439"/>
    <lineage>
        <taxon>Eukaryota</taxon>
        <taxon>Metazoa</taxon>
        <taxon>Ecdysozoa</taxon>
        <taxon>Arthropoda</taxon>
        <taxon>Hexapoda</taxon>
        <taxon>Insecta</taxon>
        <taxon>Pterygota</taxon>
        <taxon>Neoptera</taxon>
        <taxon>Endopterygota</taxon>
        <taxon>Coleoptera</taxon>
        <taxon>Polyphaga</taxon>
        <taxon>Cucujiformia</taxon>
        <taxon>Curculionidae</taxon>
        <taxon>Dryophthorinae</taxon>
        <taxon>Rhynchophorus</taxon>
    </lineage>
</organism>
<evidence type="ECO:0000313" key="20">
    <source>
        <dbReference type="Proteomes" id="UP000625711"/>
    </source>
</evidence>
<dbReference type="EC" id="3.4.16.2" evidence="14"/>
<evidence type="ECO:0000256" key="13">
    <source>
        <dbReference type="ARBA" id="ARBA00059701"/>
    </source>
</evidence>
<sequence>MKYIVAFLLFTFAYCDDYLFTTKYIDIPLDHFSFTNNKTFKLRYLVNDSYYVVNHPIFFYTGNEGDISMFAQNTGFMFDLAEKFNSLIIFAEHRFYGETLPFGNESYSSPENLGYLSAQQALADFVYLIDDLQKQHLNSTELEKLPVIAFGGSYGGMLSAWLRMKYPYSVIGAIASSAPIWQFKGLTNCENFNKINTDVLKSLGSENCVNTIKKSWAILRSKTNSTDGKNNVSQQFNLCKDLQNSDDVETLLNWLSEIYTNVVMVNYPYPTDFLNPLPANPAREFCNRVDSINYKDDTGLIQALAAGVGLYTNYTGKVKCNDILQTATSSLGETGWNFQSCTDMIMPMCSTDDDMFENSKWNFQEFSDDCFKQFKVRPLNEEVPILEFGGKDIGTASNIVFSNGLLDPWSSGGVLRNISDTAVAVIIPDAAHHFDLRSENPSDPETVKFARKFHETHIKRWLHKFYLNGNHIYKFKQYE</sequence>
<keyword evidence="11" id="KW-0458">Lysosome</keyword>
<proteinExistence type="inferred from homology"/>
<dbReference type="InterPro" id="IPR042269">
    <property type="entry name" value="Ser_carbopepase_S28_SKS"/>
</dbReference>
<evidence type="ECO:0000256" key="16">
    <source>
        <dbReference type="ARBA" id="ARBA00076475"/>
    </source>
</evidence>
<dbReference type="InterPro" id="IPR008758">
    <property type="entry name" value="Peptidase_S28"/>
</dbReference>
<dbReference type="OrthoDB" id="2130629at2759"/>
<comment type="caution">
    <text evidence="19">The sequence shown here is derived from an EMBL/GenBank/DDBJ whole genome shotgun (WGS) entry which is preliminary data.</text>
</comment>
<evidence type="ECO:0000256" key="11">
    <source>
        <dbReference type="ARBA" id="ARBA00023228"/>
    </source>
</evidence>
<evidence type="ECO:0000256" key="7">
    <source>
        <dbReference type="ARBA" id="ARBA00022801"/>
    </source>
</evidence>
<comment type="similarity">
    <text evidence="2">Belongs to the peptidase S28 family.</text>
</comment>
<evidence type="ECO:0000256" key="3">
    <source>
        <dbReference type="ARBA" id="ARBA00011738"/>
    </source>
</evidence>
<dbReference type="SUPFAM" id="SSF53474">
    <property type="entry name" value="alpha/beta-Hydrolases"/>
    <property type="match status" value="1"/>
</dbReference>
<evidence type="ECO:0000256" key="4">
    <source>
        <dbReference type="ARBA" id="ARBA00022645"/>
    </source>
</evidence>
<keyword evidence="20" id="KW-1185">Reference proteome</keyword>
<dbReference type="GO" id="GO:0004185">
    <property type="term" value="F:serine-type carboxypeptidase activity"/>
    <property type="evidence" value="ECO:0007669"/>
    <property type="project" value="UniProtKB-EC"/>
</dbReference>
<gene>
    <name evidence="19" type="ORF">GWI33_012592</name>
</gene>
<dbReference type="Gene3D" id="1.20.120.980">
    <property type="entry name" value="Serine carboxypeptidase S28, SKS domain"/>
    <property type="match status" value="1"/>
</dbReference>
<dbReference type="InterPro" id="IPR029058">
    <property type="entry name" value="AB_hydrolase_fold"/>
</dbReference>
<comment type="subcellular location">
    <subcellularLocation>
        <location evidence="1">Lysosome</location>
    </subcellularLocation>
</comment>
<dbReference type="PANTHER" id="PTHR11010">
    <property type="entry name" value="PROTEASE S28 PRO-X CARBOXYPEPTIDASE-RELATED"/>
    <property type="match status" value="1"/>
</dbReference>
<name>A0A834M7F0_RHYFE</name>
<feature type="chain" id="PRO_5032953952" description="Lysosomal Pro-X carboxypeptidase" evidence="18">
    <location>
        <begin position="16"/>
        <end position="479"/>
    </location>
</feature>
<evidence type="ECO:0000256" key="10">
    <source>
        <dbReference type="ARBA" id="ARBA00023180"/>
    </source>
</evidence>
<keyword evidence="7" id="KW-0378">Hydrolase</keyword>
<keyword evidence="10" id="KW-0325">Glycoprotein</keyword>
<dbReference type="GO" id="GO:0006508">
    <property type="term" value="P:proteolysis"/>
    <property type="evidence" value="ECO:0007669"/>
    <property type="project" value="UniProtKB-KW"/>
</dbReference>
<evidence type="ECO:0000256" key="12">
    <source>
        <dbReference type="ARBA" id="ARBA00052013"/>
    </source>
</evidence>
<keyword evidence="4" id="KW-0121">Carboxypeptidase</keyword>
<evidence type="ECO:0000313" key="19">
    <source>
        <dbReference type="EMBL" id="KAF7274736.1"/>
    </source>
</evidence>
<evidence type="ECO:0000256" key="6">
    <source>
        <dbReference type="ARBA" id="ARBA00022729"/>
    </source>
</evidence>
<keyword evidence="6 18" id="KW-0732">Signal</keyword>
<dbReference type="Pfam" id="PF05577">
    <property type="entry name" value="Peptidase_S28"/>
    <property type="match status" value="1"/>
</dbReference>
<dbReference type="PANTHER" id="PTHR11010:SF38">
    <property type="entry name" value="LYSOSOMAL PRO-X CARBOXYPEPTIDASE"/>
    <property type="match status" value="1"/>
</dbReference>
<protein>
    <recommendedName>
        <fullName evidence="15">Lysosomal Pro-X carboxypeptidase</fullName>
        <ecNumber evidence="14">3.4.16.2</ecNumber>
    </recommendedName>
    <alternativeName>
        <fullName evidence="17">Proline carboxypeptidase</fullName>
    </alternativeName>
    <alternativeName>
        <fullName evidence="16">Prolylcarboxypeptidase</fullName>
    </alternativeName>
</protein>
<dbReference type="Gene3D" id="3.40.50.1820">
    <property type="entry name" value="alpha/beta hydrolase"/>
    <property type="match status" value="1"/>
</dbReference>
<dbReference type="GO" id="GO:0005764">
    <property type="term" value="C:lysosome"/>
    <property type="evidence" value="ECO:0007669"/>
    <property type="project" value="UniProtKB-SubCell"/>
</dbReference>
<dbReference type="Proteomes" id="UP000625711">
    <property type="component" value="Unassembled WGS sequence"/>
</dbReference>
<evidence type="ECO:0000256" key="5">
    <source>
        <dbReference type="ARBA" id="ARBA00022670"/>
    </source>
</evidence>
<evidence type="ECO:0000256" key="9">
    <source>
        <dbReference type="ARBA" id="ARBA00023157"/>
    </source>
</evidence>
<dbReference type="EMBL" id="JAACXV010012261">
    <property type="protein sequence ID" value="KAF7274736.1"/>
    <property type="molecule type" value="Genomic_DNA"/>
</dbReference>
<dbReference type="AlphaFoldDB" id="A0A834M7F0"/>
<evidence type="ECO:0000256" key="14">
    <source>
        <dbReference type="ARBA" id="ARBA00066456"/>
    </source>
</evidence>
<evidence type="ECO:0000256" key="8">
    <source>
        <dbReference type="ARBA" id="ARBA00023145"/>
    </source>
</evidence>
<evidence type="ECO:0000256" key="18">
    <source>
        <dbReference type="SAM" id="SignalP"/>
    </source>
</evidence>
<accession>A0A834M7F0</accession>
<evidence type="ECO:0000256" key="2">
    <source>
        <dbReference type="ARBA" id="ARBA00011079"/>
    </source>
</evidence>
<comment type="function">
    <text evidence="13">Cleaves C-terminal amino acids linked to proline in peptides such as angiotensin II, III and des-Arg9-bradykinin. This cleavage occurs at acidic pH, but enzymatic activity is retained with some substrates at neutral pH.</text>
</comment>
<feature type="signal peptide" evidence="18">
    <location>
        <begin position="1"/>
        <end position="15"/>
    </location>
</feature>
<evidence type="ECO:0000256" key="15">
    <source>
        <dbReference type="ARBA" id="ARBA00073691"/>
    </source>
</evidence>
<keyword evidence="9" id="KW-1015">Disulfide bond</keyword>
<evidence type="ECO:0000256" key="1">
    <source>
        <dbReference type="ARBA" id="ARBA00004371"/>
    </source>
</evidence>
<dbReference type="FunFam" id="1.20.120.980:FF:000002">
    <property type="entry name" value="lysosomal Pro-X carboxypeptidase"/>
    <property type="match status" value="1"/>
</dbReference>
<comment type="catalytic activity">
    <reaction evidence="12">
        <text>Cleavage of a -Pro-|-Xaa bond to release a C-terminal amino acid.</text>
        <dbReference type="EC" id="3.4.16.2"/>
    </reaction>
</comment>
<keyword evidence="8" id="KW-0865">Zymogen</keyword>